<name>A0A7J6QXH0_PEROL</name>
<accession>A0A7J6QXH0</accession>
<protein>
    <submittedName>
        <fullName evidence="2">Uncharacterized protein</fullName>
    </submittedName>
</protein>
<organism evidence="2 3">
    <name type="scientific">Perkinsus olseni</name>
    <name type="common">Perkinsus atlanticus</name>
    <dbReference type="NCBI Taxonomy" id="32597"/>
    <lineage>
        <taxon>Eukaryota</taxon>
        <taxon>Sar</taxon>
        <taxon>Alveolata</taxon>
        <taxon>Perkinsozoa</taxon>
        <taxon>Perkinsea</taxon>
        <taxon>Perkinsida</taxon>
        <taxon>Perkinsidae</taxon>
        <taxon>Perkinsus</taxon>
    </lineage>
</organism>
<dbReference type="SUPFAM" id="SSF56672">
    <property type="entry name" value="DNA/RNA polymerases"/>
    <property type="match status" value="1"/>
</dbReference>
<evidence type="ECO:0000313" key="3">
    <source>
        <dbReference type="Proteomes" id="UP000553632"/>
    </source>
</evidence>
<keyword evidence="3" id="KW-1185">Reference proteome</keyword>
<dbReference type="EMBL" id="JABANO010029545">
    <property type="protein sequence ID" value="KAF4713379.1"/>
    <property type="molecule type" value="Genomic_DNA"/>
</dbReference>
<feature type="region of interest" description="Disordered" evidence="1">
    <location>
        <begin position="1"/>
        <end position="24"/>
    </location>
</feature>
<dbReference type="Proteomes" id="UP000553632">
    <property type="component" value="Unassembled WGS sequence"/>
</dbReference>
<proteinExistence type="predicted"/>
<feature type="region of interest" description="Disordered" evidence="1">
    <location>
        <begin position="176"/>
        <end position="206"/>
    </location>
</feature>
<feature type="compositionally biased region" description="Polar residues" evidence="1">
    <location>
        <begin position="292"/>
        <end position="304"/>
    </location>
</feature>
<dbReference type="OMA" id="RWILTHE"/>
<reference evidence="2 3" key="1">
    <citation type="submission" date="2020-04" db="EMBL/GenBank/DDBJ databases">
        <title>Perkinsus olseni comparative genomics.</title>
        <authorList>
            <person name="Bogema D.R."/>
        </authorList>
    </citation>
    <scope>NUCLEOTIDE SEQUENCE [LARGE SCALE GENOMIC DNA]</scope>
    <source>
        <strain evidence="2 3">ATCC PRA-207</strain>
    </source>
</reference>
<feature type="region of interest" description="Disordered" evidence="1">
    <location>
        <begin position="289"/>
        <end position="346"/>
    </location>
</feature>
<evidence type="ECO:0000313" key="2">
    <source>
        <dbReference type="EMBL" id="KAF4713379.1"/>
    </source>
</evidence>
<gene>
    <name evidence="2" type="ORF">FOZ63_021799</name>
</gene>
<dbReference type="InterPro" id="IPR043502">
    <property type="entry name" value="DNA/RNA_pol_sf"/>
</dbReference>
<feature type="compositionally biased region" description="Basic and acidic residues" evidence="1">
    <location>
        <begin position="183"/>
        <end position="192"/>
    </location>
</feature>
<sequence length="755" mass="80613">MDNNAAVLANNANGNNGDNNANNANGNNGVNVAINANGNNIANNDAAGNNGNNQERNFYPPSEDVVAMVKALAASSEVADEVVNSLGVNGLTSAQLLGSLSSASMARVTSTLSIAAAATLESLAEEVGSVIRKRRKLHAESDAATQRSTVQVEAIINHNSSNGCYVPFKDIMEKSGLPGDDSIDGKDKRRSDGGPGPKAASKSKSPESVADWSHCLLRFALLVAGTVEPKIPSPVDILAYGSRILCLARSMPISTILIYDDRYRRGIAPLIAGGTDLTLRQCRYAHDLSDKPTGSSVEAPQSDTARGRKRSSKQPDKSTSHAEGCCVTSSHVGKEPAEPAKQLSGHEMTAHPSLKRHVVELHSSGLDLRRRKLDAQGFRDGTGVLAALPSTTAAAKCCPAGDTLANIFLSESREVERSGALSRLCGSATEADVTAVSEVVGRAAERLVPRLCAALGCSPRTAACGSPVRAELGWALCQALEVPDAVVFREIDEGLSLGVESPLKSSGVFPEAKSKAQVNREMEVFHLKKAHRNFLSVEADPETCLTLLRQEVRLGRMTEMSLDEAQKNPNRLYARMALLRKGDGSHRLIEDHTASSLNGSCQLTETCSLPRACDISAGLWDLFESDGRSGEAAAACGCHGPAPQPDEEDDFLLFKYDITGAYKHLFLAESERPRTSVRLGQVVFESKALPFGAAVSPYHWCRGSAGVVRLIGALLRWILTHEKFLSLLYIDDGPLAVRRKVYWLACSLAVLVRKC</sequence>
<dbReference type="AlphaFoldDB" id="A0A7J6QXH0"/>
<comment type="caution">
    <text evidence="2">The sequence shown here is derived from an EMBL/GenBank/DDBJ whole genome shotgun (WGS) entry which is preliminary data.</text>
</comment>
<evidence type="ECO:0000256" key="1">
    <source>
        <dbReference type="SAM" id="MobiDB-lite"/>
    </source>
</evidence>